<organism evidence="1">
    <name type="scientific">Euplotes harpa</name>
    <dbReference type="NCBI Taxonomy" id="151035"/>
    <lineage>
        <taxon>Eukaryota</taxon>
        <taxon>Sar</taxon>
        <taxon>Alveolata</taxon>
        <taxon>Ciliophora</taxon>
        <taxon>Intramacronucleata</taxon>
        <taxon>Spirotrichea</taxon>
        <taxon>Hypotrichia</taxon>
        <taxon>Euplotida</taxon>
        <taxon>Euplotidae</taxon>
        <taxon>Euplotes</taxon>
    </lineage>
</organism>
<protein>
    <submittedName>
        <fullName evidence="1">Uncharacterized protein</fullName>
    </submittedName>
</protein>
<evidence type="ECO:0000313" key="1">
    <source>
        <dbReference type="EMBL" id="CAE0348488.1"/>
    </source>
</evidence>
<reference evidence="1" key="1">
    <citation type="submission" date="2021-01" db="EMBL/GenBank/DDBJ databases">
        <authorList>
            <person name="Corre E."/>
            <person name="Pelletier E."/>
            <person name="Niang G."/>
            <person name="Scheremetjew M."/>
            <person name="Finn R."/>
            <person name="Kale V."/>
            <person name="Holt S."/>
            <person name="Cochrane G."/>
            <person name="Meng A."/>
            <person name="Brown T."/>
            <person name="Cohen L."/>
        </authorList>
    </citation>
    <scope>NUCLEOTIDE SEQUENCE</scope>
    <source>
        <strain evidence="1">FSP1.4</strain>
    </source>
</reference>
<dbReference type="AlphaFoldDB" id="A0A7S3NAW5"/>
<sequence length="106" mass="11704">MPSETTLSPFLVSLGLFRRYLMNSFSFSEQASLPDAERFFGIQESSPMPLCLPSCALPESERSSCKGSLRSLSAVWSNEGRRFDAVTGESRLWPSPPTNRSALLPT</sequence>
<gene>
    <name evidence="1" type="ORF">EHAR0213_LOCUS7399</name>
</gene>
<name>A0A7S3NAW5_9SPIT</name>
<accession>A0A7S3NAW5</accession>
<dbReference type="EMBL" id="HBII01017480">
    <property type="protein sequence ID" value="CAE0348488.1"/>
    <property type="molecule type" value="Transcribed_RNA"/>
</dbReference>
<proteinExistence type="predicted"/>